<dbReference type="RefSeq" id="WP_068112616.1">
    <property type="nucleotide sequence ID" value="NZ_CP015079.1"/>
</dbReference>
<dbReference type="PATRIC" id="fig|1300347.3.peg.3567"/>
<reference evidence="1 2" key="1">
    <citation type="submission" date="2016-03" db="EMBL/GenBank/DDBJ databases">
        <title>Complete genome sequence of a soil Actinobacterium, Nocardioides dokdonensis FR1436.</title>
        <authorList>
            <person name="Kwon S.-K."/>
            <person name="Kim K."/>
            <person name="Kim J.F."/>
        </authorList>
    </citation>
    <scope>NUCLEOTIDE SEQUENCE [LARGE SCALE GENOMIC DNA]</scope>
    <source>
        <strain evidence="1 2">FR1436</strain>
    </source>
</reference>
<dbReference type="KEGG" id="ndk:I601_3557"/>
<dbReference type="STRING" id="1300347.I601_3557"/>
<protein>
    <submittedName>
        <fullName evidence="1">Uncharacterized protein</fullName>
    </submittedName>
</protein>
<proteinExistence type="predicted"/>
<evidence type="ECO:0000313" key="1">
    <source>
        <dbReference type="EMBL" id="ANH39963.1"/>
    </source>
</evidence>
<dbReference type="AlphaFoldDB" id="A0A1A9GQT2"/>
<gene>
    <name evidence="1" type="ORF">I601_3557</name>
</gene>
<dbReference type="EMBL" id="CP015079">
    <property type="protein sequence ID" value="ANH39963.1"/>
    <property type="molecule type" value="Genomic_DNA"/>
</dbReference>
<dbReference type="Proteomes" id="UP000077868">
    <property type="component" value="Chromosome"/>
</dbReference>
<accession>A0A1A9GQT2</accession>
<sequence length="90" mass="10036">MLCGWTLDGSRPARLLVEGGLLVPSPVGRRPCSEPGTVVADNGLRLLCDRHAEDEAALLAGRRDRRAEWLGWRETSAERAERLAERPVYR</sequence>
<name>A0A1A9GQT2_9ACTN</name>
<organism evidence="1 2">
    <name type="scientific">Nocardioides dokdonensis FR1436</name>
    <dbReference type="NCBI Taxonomy" id="1300347"/>
    <lineage>
        <taxon>Bacteria</taxon>
        <taxon>Bacillati</taxon>
        <taxon>Actinomycetota</taxon>
        <taxon>Actinomycetes</taxon>
        <taxon>Propionibacteriales</taxon>
        <taxon>Nocardioidaceae</taxon>
        <taxon>Nocardioides</taxon>
    </lineage>
</organism>
<evidence type="ECO:0000313" key="2">
    <source>
        <dbReference type="Proteomes" id="UP000077868"/>
    </source>
</evidence>
<keyword evidence="2" id="KW-1185">Reference proteome</keyword>